<reference evidence="3" key="1">
    <citation type="submission" date="2011-08" db="EMBL/GenBank/DDBJ databases">
        <authorList>
            <person name="Hoffman M."/>
            <person name="Strain E.A."/>
            <person name="Brown E."/>
            <person name="Allard M.W."/>
        </authorList>
    </citation>
    <scope>NUCLEOTIDE SEQUENCE</scope>
    <source>
        <strain evidence="3">ATCC 19109</strain>
    </source>
</reference>
<feature type="region of interest" description="Disordered" evidence="1">
    <location>
        <begin position="1"/>
        <end position="24"/>
    </location>
</feature>
<dbReference type="Proteomes" id="UP000030071">
    <property type="component" value="Plasmid p48"/>
</dbReference>
<dbReference type="HOGENOM" id="CLU_2358920_0_0_6"/>
<evidence type="ECO:0000313" key="2">
    <source>
        <dbReference type="EMBL" id="AIW17523.1"/>
    </source>
</evidence>
<geneLocation type="plasmid" evidence="2 5">
    <name>p48</name>
</geneLocation>
<dbReference type="EMBL" id="AFWI01000154">
    <property type="protein sequence ID" value="EGU54452.1"/>
    <property type="molecule type" value="Genomic_DNA"/>
</dbReference>
<dbReference type="KEGG" id="vtu:IX91_26050"/>
<reference evidence="2 5" key="3">
    <citation type="submission" date="2014-08" db="EMBL/GenBank/DDBJ databases">
        <title>First Complete Genome Sequence of the Shellfish Pathogen Vibrio tubiashii.</title>
        <authorList>
            <person name="Richards G.P."/>
            <person name="Needleman D.S."/>
            <person name="Watson M.A."/>
            <person name="Bono J.L."/>
        </authorList>
    </citation>
    <scope>NUCLEOTIDE SEQUENCE [LARGE SCALE GENOMIC DNA]</scope>
    <source>
        <strain evidence="2 5">ATCC 19109</strain>
        <plasmid evidence="2">p48</plasmid>
        <plasmid evidence="5">Plasmid p48</plasmid>
    </source>
</reference>
<evidence type="ECO:0000313" key="3">
    <source>
        <dbReference type="EMBL" id="EGU54452.1"/>
    </source>
</evidence>
<reference evidence="3 4" key="2">
    <citation type="journal article" date="2012" name="Int. J. Syst. Evol. Microbiol.">
        <title>Vibrio caribbeanicus sp. nov., isolated from the marine sponge Scleritoderma cyanea.</title>
        <authorList>
            <person name="Hoffmann M."/>
            <person name="Monday S.R."/>
            <person name="Allard M.W."/>
            <person name="Strain E.A."/>
            <person name="Whittaker P."/>
            <person name="Naum M."/>
            <person name="McCarthy P.J."/>
            <person name="Lopez J.V."/>
            <person name="Fischer M."/>
            <person name="Brown E.W."/>
        </authorList>
    </citation>
    <scope>NUCLEOTIDE SEQUENCE [LARGE SCALE GENOMIC DNA]</scope>
    <source>
        <strain evidence="3 4">ATCC 19109</strain>
    </source>
</reference>
<evidence type="ECO:0000313" key="5">
    <source>
        <dbReference type="Proteomes" id="UP000030071"/>
    </source>
</evidence>
<dbReference type="AlphaFoldDB" id="F9T6P7"/>
<dbReference type="RefSeq" id="WP_004745252.1">
    <property type="nucleotide sequence ID" value="NZ_AFWI01000154.1"/>
</dbReference>
<accession>F9T6P7</accession>
<dbReference type="GeneID" id="23448190"/>
<dbReference type="EMBL" id="CP009359">
    <property type="protein sequence ID" value="AIW17523.1"/>
    <property type="molecule type" value="Genomic_DNA"/>
</dbReference>
<gene>
    <name evidence="2" type="ORF">IX91_26050</name>
    <name evidence="3" type="ORF">VITU9109_02722</name>
</gene>
<keyword evidence="2" id="KW-0614">Plasmid</keyword>
<dbReference type="Proteomes" id="UP000003836">
    <property type="component" value="Unassembled WGS sequence"/>
</dbReference>
<name>F9T6P7_9VIBR</name>
<keyword evidence="4" id="KW-1185">Reference proteome</keyword>
<evidence type="ECO:0000313" key="4">
    <source>
        <dbReference type="Proteomes" id="UP000003836"/>
    </source>
</evidence>
<proteinExistence type="predicted"/>
<protein>
    <submittedName>
        <fullName evidence="2">Uncharacterized protein</fullName>
    </submittedName>
</protein>
<dbReference type="PATRIC" id="fig|1051646.9.peg.5081"/>
<evidence type="ECO:0000256" key="1">
    <source>
        <dbReference type="SAM" id="MobiDB-lite"/>
    </source>
</evidence>
<organism evidence="2 5">
    <name type="scientific">Vibrio tubiashii ATCC 19109</name>
    <dbReference type="NCBI Taxonomy" id="1051646"/>
    <lineage>
        <taxon>Bacteria</taxon>
        <taxon>Pseudomonadati</taxon>
        <taxon>Pseudomonadota</taxon>
        <taxon>Gammaproteobacteria</taxon>
        <taxon>Vibrionales</taxon>
        <taxon>Vibrionaceae</taxon>
        <taxon>Vibrio</taxon>
        <taxon>Vibrio oreintalis group</taxon>
    </lineage>
</organism>
<sequence length="96" mass="10844">MDFSRLSELTRSHNPNRKAVEVNQPSINSLNGRDVATLNSEESAIFETLKTHGRKFGVSITVVSEAPKEELERAVSRQEYDEIIARWPSRITITTS</sequence>